<dbReference type="Gene3D" id="2.60.40.10">
    <property type="entry name" value="Immunoglobulins"/>
    <property type="match status" value="1"/>
</dbReference>
<dbReference type="InterPro" id="IPR001701">
    <property type="entry name" value="Glyco_hydro_9"/>
</dbReference>
<evidence type="ECO:0000259" key="7">
    <source>
        <dbReference type="Pfam" id="PF00759"/>
    </source>
</evidence>
<evidence type="ECO:0000256" key="2">
    <source>
        <dbReference type="ARBA" id="ARBA00022801"/>
    </source>
</evidence>
<proteinExistence type="inferred from homology"/>
<keyword evidence="5" id="KW-0624">Polysaccharide degradation</keyword>
<organism evidence="9 10">
    <name type="scientific">Nocardioides immobilis</name>
    <dbReference type="NCBI Taxonomy" id="2049295"/>
    <lineage>
        <taxon>Bacteria</taxon>
        <taxon>Bacillati</taxon>
        <taxon>Actinomycetota</taxon>
        <taxon>Actinomycetes</taxon>
        <taxon>Propionibacteriales</taxon>
        <taxon>Nocardioidaceae</taxon>
        <taxon>Nocardioides</taxon>
    </lineage>
</organism>
<name>A0A417XYX8_9ACTN</name>
<dbReference type="GO" id="GO:0000272">
    <property type="term" value="P:polysaccharide catabolic process"/>
    <property type="evidence" value="ECO:0007669"/>
    <property type="project" value="UniProtKB-KW"/>
</dbReference>
<dbReference type="InterPro" id="IPR012341">
    <property type="entry name" value="6hp_glycosidase-like_sf"/>
</dbReference>
<dbReference type="Pfam" id="PF02927">
    <property type="entry name" value="CelD_N"/>
    <property type="match status" value="1"/>
</dbReference>
<evidence type="ECO:0000313" key="10">
    <source>
        <dbReference type="Proteomes" id="UP000283644"/>
    </source>
</evidence>
<protein>
    <submittedName>
        <fullName evidence="9">Uncharacterized protein</fullName>
    </submittedName>
</protein>
<dbReference type="Gene3D" id="1.50.10.10">
    <property type="match status" value="1"/>
</dbReference>
<keyword evidence="2" id="KW-0378">Hydrolase</keyword>
<evidence type="ECO:0000313" key="9">
    <source>
        <dbReference type="EMBL" id="RHW25567.1"/>
    </source>
</evidence>
<reference evidence="9 10" key="1">
    <citation type="submission" date="2018-09" db="EMBL/GenBank/DDBJ databases">
        <title>Genome sequencing of Nocardioides immobilis CCTCC AB 2017083 for comparison to Nocardioides silvaticus.</title>
        <authorList>
            <person name="Li C."/>
            <person name="Wang G."/>
        </authorList>
    </citation>
    <scope>NUCLEOTIDE SEQUENCE [LARGE SCALE GENOMIC DNA]</scope>
    <source>
        <strain evidence="9 10">CCTCC AB 2017083</strain>
    </source>
</reference>
<feature type="region of interest" description="Disordered" evidence="6">
    <location>
        <begin position="167"/>
        <end position="188"/>
    </location>
</feature>
<dbReference type="AlphaFoldDB" id="A0A417XYX8"/>
<gene>
    <name evidence="9" type="ORF">D0Z08_18860</name>
</gene>
<dbReference type="OrthoDB" id="9758662at2"/>
<dbReference type="SUPFAM" id="SSF81296">
    <property type="entry name" value="E set domains"/>
    <property type="match status" value="1"/>
</dbReference>
<evidence type="ECO:0000256" key="6">
    <source>
        <dbReference type="SAM" id="MobiDB-lite"/>
    </source>
</evidence>
<comment type="similarity">
    <text evidence="1">Belongs to the glycosyl hydrolase 9 (cellulase E) family.</text>
</comment>
<feature type="domain" description="Cellulase Ig-like" evidence="8">
    <location>
        <begin position="71"/>
        <end position="136"/>
    </location>
</feature>
<dbReference type="InterPro" id="IPR004197">
    <property type="entry name" value="Cellulase_Ig-like"/>
</dbReference>
<dbReference type="GO" id="GO:0008810">
    <property type="term" value="F:cellulase activity"/>
    <property type="evidence" value="ECO:0007669"/>
    <property type="project" value="InterPro"/>
</dbReference>
<dbReference type="InterPro" id="IPR014756">
    <property type="entry name" value="Ig_E-set"/>
</dbReference>
<dbReference type="PANTHER" id="PTHR22298">
    <property type="entry name" value="ENDO-1,4-BETA-GLUCANASE"/>
    <property type="match status" value="1"/>
</dbReference>
<sequence length="584" mass="61583">MRIDAEEGSMGSMTRRLPTTSVLGLVLLVLVGCTEPAQRTSVETEAVEAAAAASPVIRVPLVAEPGEVPPAVVAADTSLADTTYTVVDVNGGAVVGTGSLELLTGPANPWDHAALADLSAITEPGVYRVVVDGETSSVIEVGDHLYRGVLGGTLAIFDANADGDEPSGWHEPSHLHDRRSRIANGPHRGERIDVEGGWMDAGDQLKFTGTTAYATLMLEIAAANQPAQVAALTESASIGVRWLRKAHPRREVFVAQVGHTDADHNAGFRDPTVDDESDDPRRSRRPSYVLTPRTGGSDVAAITAAALANAAMRLGPERRSRLVGRARAWLAEAVALGGVWRNCCYQQDSWRDDVAVARAALWRVTGRRSDADAALASLRRATANGEMNWLVGADSYEMSAIAAAELCGVLRPGDAPARAAVRRPACRILRAGGEAWAAVVASETAFGRAGWAQWGSVRQSESGASVLALAARAGLDTAQDALDRATGWFLGVNPWGLRWQVVAGGVENPYHWVQAVGLDLPGAVVGGPAPLADINDNRGADLVLGEFDTPRQTYRDLADDYVMNEVGIGYSAPAALHFALISPD</sequence>
<keyword evidence="10" id="KW-1185">Reference proteome</keyword>
<evidence type="ECO:0000259" key="8">
    <source>
        <dbReference type="Pfam" id="PF02927"/>
    </source>
</evidence>
<evidence type="ECO:0000256" key="5">
    <source>
        <dbReference type="ARBA" id="ARBA00023326"/>
    </source>
</evidence>
<dbReference type="Pfam" id="PF00759">
    <property type="entry name" value="Glyco_hydro_9"/>
    <property type="match status" value="1"/>
</dbReference>
<comment type="caution">
    <text evidence="9">The sequence shown here is derived from an EMBL/GenBank/DDBJ whole genome shotgun (WGS) entry which is preliminary data.</text>
</comment>
<keyword evidence="3" id="KW-0119">Carbohydrate metabolism</keyword>
<dbReference type="PROSITE" id="PS51257">
    <property type="entry name" value="PROKAR_LIPOPROTEIN"/>
    <property type="match status" value="1"/>
</dbReference>
<evidence type="ECO:0000256" key="1">
    <source>
        <dbReference type="ARBA" id="ARBA00007072"/>
    </source>
</evidence>
<dbReference type="InterPro" id="IPR013783">
    <property type="entry name" value="Ig-like_fold"/>
</dbReference>
<keyword evidence="4" id="KW-0326">Glycosidase</keyword>
<accession>A0A417XYX8</accession>
<feature type="domain" description="Glycoside hydrolase family 9" evidence="7">
    <location>
        <begin position="146"/>
        <end position="575"/>
    </location>
</feature>
<dbReference type="InterPro" id="IPR008928">
    <property type="entry name" value="6-hairpin_glycosidase_sf"/>
</dbReference>
<dbReference type="CDD" id="cd02850">
    <property type="entry name" value="E_set_Cellulase_N"/>
    <property type="match status" value="1"/>
</dbReference>
<dbReference type="Proteomes" id="UP000283644">
    <property type="component" value="Unassembled WGS sequence"/>
</dbReference>
<feature type="region of interest" description="Disordered" evidence="6">
    <location>
        <begin position="263"/>
        <end position="292"/>
    </location>
</feature>
<evidence type="ECO:0000256" key="4">
    <source>
        <dbReference type="ARBA" id="ARBA00023295"/>
    </source>
</evidence>
<dbReference type="EMBL" id="QXGH01000023">
    <property type="protein sequence ID" value="RHW25567.1"/>
    <property type="molecule type" value="Genomic_DNA"/>
</dbReference>
<dbReference type="SUPFAM" id="SSF48208">
    <property type="entry name" value="Six-hairpin glycosidases"/>
    <property type="match status" value="1"/>
</dbReference>
<evidence type="ECO:0000256" key="3">
    <source>
        <dbReference type="ARBA" id="ARBA00023277"/>
    </source>
</evidence>